<dbReference type="EMBL" id="JADGII010000024">
    <property type="protein sequence ID" value="MBF0637535.1"/>
    <property type="molecule type" value="Genomic_DNA"/>
</dbReference>
<accession>A0ABR9XU81</accession>
<reference evidence="1 2" key="1">
    <citation type="journal article" date="2020" name="Microorganisms">
        <title>Simultaneous Genome Sequencing of Prosthecochloris ethylica and Desulfuromonas acetoxidans within a Syntrophic Mixture Reveals Unique Pili and Protein Interactions.</title>
        <authorList>
            <person name="Kyndt J.A."/>
            <person name="Van Beeumen J.J."/>
            <person name="Meyer T.E."/>
        </authorList>
    </citation>
    <scope>NUCLEOTIDE SEQUENCE [LARGE SCALE GENOMIC DNA]</scope>
    <source>
        <strain evidence="1 2">N3</strain>
    </source>
</reference>
<sequence length="512" mass="57579">MLEQIRETHPLVYRNFISLGRENAEHSLGRIMELDRYWAQLERREPPAVLLSGDLLPQDVTVGEECDLLYAGGTLGMLHAAVMAEGYHRDVLLIDRGVAGTSTRDWNISREELLRLTQTGVFSVGELEQVIVRQYNTGWVEFFAEESRRKRLYIDHVLDCAVDADKLLGLAKRKLLASGHGRVLDHTTFRRCYVFPDSVVVETEDESGKVSYIRAQAFVDVMGVLSPVAMQLNRNRPHTHVCPTVGTIASGFADADYDTGEILASTEHADFSAGSGRQLIWEGFPAKGTEYITYLFFYDAVDSDNDKSLLGLFEAYFRKLDTYKRRGPEFVIHRPVFGIIPAYDHDGTGRQKEIAADRVLLFGDAATLGSPLTFCGFGSMVRNLPKLTAGLDEALSRNTLGKRDLESISAYEPNVASMSNLMKYMCYDARSDEPDFVNELMNEVMIVLDTLPHRYRLAMFRDEMKLEELMTVLLKVAWRYPAVLKSTWQKLGAGGTVSFLKNLAGWAISPTR</sequence>
<organism evidence="1 2">
    <name type="scientific">Prosthecochloris ethylica</name>
    <dbReference type="NCBI Taxonomy" id="2743976"/>
    <lineage>
        <taxon>Bacteria</taxon>
        <taxon>Pseudomonadati</taxon>
        <taxon>Chlorobiota</taxon>
        <taxon>Chlorobiia</taxon>
        <taxon>Chlorobiales</taxon>
        <taxon>Chlorobiaceae</taxon>
        <taxon>Prosthecochloris</taxon>
    </lineage>
</organism>
<dbReference type="RefSeq" id="WP_175187311.1">
    <property type="nucleotide sequence ID" value="NZ_JABVZQ010000006.1"/>
</dbReference>
<dbReference type="InterPro" id="IPR036188">
    <property type="entry name" value="FAD/NAD-bd_sf"/>
</dbReference>
<dbReference type="Proteomes" id="UP000619838">
    <property type="component" value="Unassembled WGS sequence"/>
</dbReference>
<keyword evidence="2" id="KW-1185">Reference proteome</keyword>
<evidence type="ECO:0000313" key="2">
    <source>
        <dbReference type="Proteomes" id="UP000619838"/>
    </source>
</evidence>
<protein>
    <recommendedName>
        <fullName evidence="3">Lycopene cyclase</fullName>
    </recommendedName>
</protein>
<comment type="caution">
    <text evidence="1">The sequence shown here is derived from an EMBL/GenBank/DDBJ whole genome shotgun (WGS) entry which is preliminary data.</text>
</comment>
<evidence type="ECO:0008006" key="3">
    <source>
        <dbReference type="Google" id="ProtNLM"/>
    </source>
</evidence>
<dbReference type="PANTHER" id="PTHR32098">
    <property type="entry name" value="LYCOPENE BETA/EPSILON CYCLASE PROTEIN"/>
    <property type="match status" value="1"/>
</dbReference>
<dbReference type="Gene3D" id="3.50.50.60">
    <property type="entry name" value="FAD/NAD(P)-binding domain"/>
    <property type="match status" value="1"/>
</dbReference>
<gene>
    <name evidence="1" type="ORF">INT08_10180</name>
</gene>
<name>A0ABR9XU81_9CHLB</name>
<proteinExistence type="predicted"/>
<dbReference type="PANTHER" id="PTHR32098:SF5">
    <property type="entry name" value="LYCOPENE BETA_EPSILON CYCLASE PROTEIN"/>
    <property type="match status" value="1"/>
</dbReference>
<evidence type="ECO:0000313" key="1">
    <source>
        <dbReference type="EMBL" id="MBF0637535.1"/>
    </source>
</evidence>
<dbReference type="SUPFAM" id="SSF51905">
    <property type="entry name" value="FAD/NAD(P)-binding domain"/>
    <property type="match status" value="1"/>
</dbReference>